<dbReference type="EMBL" id="DS016923">
    <property type="protein sequence ID" value="KOB88160.1"/>
    <property type="molecule type" value="Genomic_DNA"/>
</dbReference>
<evidence type="ECO:0000313" key="3">
    <source>
        <dbReference type="Proteomes" id="UP000054282"/>
    </source>
</evidence>
<dbReference type="Proteomes" id="UP000054282">
    <property type="component" value="Unassembled WGS sequence"/>
</dbReference>
<dbReference type="GO" id="GO:0005839">
    <property type="term" value="C:proteasome core complex"/>
    <property type="evidence" value="ECO:0007669"/>
    <property type="project" value="InterPro"/>
</dbReference>
<dbReference type="SUPFAM" id="SSF56235">
    <property type="entry name" value="N-terminal nucleophile aminohydrolases (Ntn hydrolases)"/>
    <property type="match status" value="1"/>
</dbReference>
<proteinExistence type="predicted"/>
<reference evidence="3" key="1">
    <citation type="submission" date="2006-09" db="EMBL/GenBank/DDBJ databases">
        <title>Annotation of Plasmodium falciparum Dd2.</title>
        <authorList>
            <consortium name="The Broad Institute Genome Sequencing Platform"/>
            <person name="Volkman S.K."/>
            <person name="Neafsey D.E."/>
            <person name="Dash A.P."/>
            <person name="Chitnis C.E."/>
            <person name="Hartl D.L."/>
            <person name="Young S.K."/>
            <person name="Zeng Q."/>
            <person name="Koehrsen M."/>
            <person name="Alvarado L."/>
            <person name="Berlin A."/>
            <person name="Borenstein D."/>
            <person name="Chapman S.B."/>
            <person name="Chen Z."/>
            <person name="Engels R."/>
            <person name="Freedman E."/>
            <person name="Gellesch M."/>
            <person name="Goldberg J."/>
            <person name="Griggs A."/>
            <person name="Gujja S."/>
            <person name="Heilman E.R."/>
            <person name="Heiman D.I."/>
            <person name="Howarth C."/>
            <person name="Jen D."/>
            <person name="Larson L."/>
            <person name="Mehta T."/>
            <person name="Neiman D."/>
            <person name="Park D."/>
            <person name="Pearson M."/>
            <person name="Roberts A."/>
            <person name="Saif S."/>
            <person name="Shea T."/>
            <person name="Shenoy N."/>
            <person name="Sisk P."/>
            <person name="Stolte C."/>
            <person name="Sykes S."/>
            <person name="Walk T."/>
            <person name="White J."/>
            <person name="Yandava C."/>
            <person name="Haas B."/>
            <person name="Henn M.R."/>
            <person name="Nusbaum C."/>
            <person name="Birren B."/>
        </authorList>
    </citation>
    <scope>NUCLEOTIDE SEQUENCE [LARGE SCALE GENOMIC DNA]</scope>
</reference>
<organism evidence="2 3">
    <name type="scientific">Plasmodium falciparum (isolate Dd2)</name>
    <dbReference type="NCBI Taxonomy" id="57267"/>
    <lineage>
        <taxon>Eukaryota</taxon>
        <taxon>Sar</taxon>
        <taxon>Alveolata</taxon>
        <taxon>Apicomplexa</taxon>
        <taxon>Aconoidasida</taxon>
        <taxon>Haemosporida</taxon>
        <taxon>Plasmodiidae</taxon>
        <taxon>Plasmodium</taxon>
        <taxon>Plasmodium (Laverania)</taxon>
    </lineage>
</organism>
<gene>
    <name evidence="2" type="ORF">PFDG_04602</name>
</gene>
<evidence type="ECO:0000256" key="1">
    <source>
        <dbReference type="ARBA" id="ARBA00022942"/>
    </source>
</evidence>
<dbReference type="KEGG" id="pfd:PFDG_04602"/>
<accession>A0A0L7M6E0</accession>
<dbReference type="PANTHER" id="PTHR11599">
    <property type="entry name" value="PROTEASOME SUBUNIT ALPHA/BETA"/>
    <property type="match status" value="1"/>
</dbReference>
<dbReference type="Gene3D" id="3.60.20.10">
    <property type="entry name" value="Glutamine Phosphoribosylpyrophosphate, subunit 1, domain 1"/>
    <property type="match status" value="1"/>
</dbReference>
<keyword evidence="1" id="KW-0647">Proteasome</keyword>
<dbReference type="OrthoDB" id="431557at2759"/>
<sequence length="114" mass="13260">RKYFINQSRLYAQRYLYNYNEVQPVSQLVVQICDIKQSYTQYGGLRPYGVSFLIGGYDTKDGYQLYHTDPSGNYSGWFATAIGTNNLTASSVLKQVIYIYINTYIYIIEIILMF</sequence>
<protein>
    <submittedName>
        <fullName evidence="2">Uncharacterized protein</fullName>
    </submittedName>
</protein>
<dbReference type="InterPro" id="IPR001353">
    <property type="entry name" value="Proteasome_sua/b"/>
</dbReference>
<name>A0A0L7M6E0_PLAF4</name>
<evidence type="ECO:0000313" key="2">
    <source>
        <dbReference type="EMBL" id="KOB88160.1"/>
    </source>
</evidence>
<feature type="non-terminal residue" evidence="2">
    <location>
        <position position="1"/>
    </location>
</feature>
<dbReference type="InterPro" id="IPR050115">
    <property type="entry name" value="Proteasome_alpha"/>
</dbReference>
<dbReference type="InterPro" id="IPR029055">
    <property type="entry name" value="Ntn_hydrolases_N"/>
</dbReference>
<reference evidence="3" key="2">
    <citation type="submission" date="2006-09" db="EMBL/GenBank/DDBJ databases">
        <title>The genome sequence of Plasmodium falciparum Dd2.</title>
        <authorList>
            <consortium name="The Broad Institute Genome Sequencing Platform"/>
            <person name="Birren B."/>
            <person name="Lander E."/>
            <person name="Galagan J."/>
            <person name="Nusbaum C."/>
            <person name="Devon K."/>
            <person name="Henn M."/>
            <person name="Jaffe D."/>
            <person name="Butler J."/>
            <person name="Alvarez P."/>
            <person name="Gnerre S."/>
            <person name="Grabherr M."/>
            <person name="Kleber M."/>
            <person name="Mauceli E."/>
            <person name="Brockman W."/>
            <person name="MacCallum I.A."/>
            <person name="Rounsley S."/>
            <person name="Young S."/>
            <person name="LaButti K."/>
            <person name="Pushparaj V."/>
            <person name="DeCaprio D."/>
            <person name="Crawford M."/>
            <person name="Koehrsen M."/>
            <person name="Engels R."/>
            <person name="Montgomery P."/>
            <person name="Pearson M."/>
            <person name="Howarth C."/>
            <person name="Larson L."/>
            <person name="Luoma S."/>
            <person name="White J."/>
            <person name="Kodira C."/>
            <person name="Zeng Q."/>
            <person name="O'Leary S."/>
            <person name="Yandava C."/>
            <person name="Alvarado L."/>
            <person name="Wirth D."/>
            <person name="Volkman S."/>
            <person name="Hartl D."/>
        </authorList>
    </citation>
    <scope>NUCLEOTIDE SEQUENCE [LARGE SCALE GENOMIC DNA]</scope>
</reference>
<dbReference type="Pfam" id="PF00227">
    <property type="entry name" value="Proteasome"/>
    <property type="match status" value="1"/>
</dbReference>
<dbReference type="AlphaFoldDB" id="A0A0L7M6E0"/>
<dbReference type="GO" id="GO:0051603">
    <property type="term" value="P:proteolysis involved in protein catabolic process"/>
    <property type="evidence" value="ECO:0007669"/>
    <property type="project" value="InterPro"/>
</dbReference>